<dbReference type="AlphaFoldDB" id="A0AAF0QSQ4"/>
<dbReference type="Gene3D" id="3.30.565.10">
    <property type="entry name" value="Histidine kinase-like ATPase, C-terminal domain"/>
    <property type="match status" value="1"/>
</dbReference>
<name>A0AAF0QSQ4_SOLVR</name>
<dbReference type="EMBL" id="CP133616">
    <property type="protein sequence ID" value="WMV29607.1"/>
    <property type="molecule type" value="Genomic_DNA"/>
</dbReference>
<sequence>MKEADDWNMSKEQLVFPNFQPRKCLYTTAREVVENALDSAKSISELLVVEITIEEIGRSKFNSMIGLTDHERRDGVLYDDFETTKAREHNGRGMPHDDIMNMFGRAELVAGGFMEVVVW</sequence>
<dbReference type="PANTHER" id="PTHR48444:SF1">
    <property type="entry name" value="DNA TOPOISOMERASE 6 SUBUNIT B"/>
    <property type="match status" value="1"/>
</dbReference>
<gene>
    <name evidence="1" type="ORF">MTR67_022992</name>
</gene>
<reference evidence="1" key="1">
    <citation type="submission" date="2023-08" db="EMBL/GenBank/DDBJ databases">
        <title>A de novo genome assembly of Solanum verrucosum Schlechtendal, a Mexican diploid species geographically isolated from the other diploid A-genome species in potato relatives.</title>
        <authorList>
            <person name="Hosaka K."/>
        </authorList>
    </citation>
    <scope>NUCLEOTIDE SEQUENCE</scope>
    <source>
        <tissue evidence="1">Young leaves</tissue>
    </source>
</reference>
<dbReference type="Proteomes" id="UP001234989">
    <property type="component" value="Chromosome 5"/>
</dbReference>
<evidence type="ECO:0000313" key="2">
    <source>
        <dbReference type="Proteomes" id="UP001234989"/>
    </source>
</evidence>
<protein>
    <submittedName>
        <fullName evidence="1">Uncharacterized protein</fullName>
    </submittedName>
</protein>
<evidence type="ECO:0000313" key="1">
    <source>
        <dbReference type="EMBL" id="WMV29607.1"/>
    </source>
</evidence>
<organism evidence="1 2">
    <name type="scientific">Solanum verrucosum</name>
    <dbReference type="NCBI Taxonomy" id="315347"/>
    <lineage>
        <taxon>Eukaryota</taxon>
        <taxon>Viridiplantae</taxon>
        <taxon>Streptophyta</taxon>
        <taxon>Embryophyta</taxon>
        <taxon>Tracheophyta</taxon>
        <taxon>Spermatophyta</taxon>
        <taxon>Magnoliopsida</taxon>
        <taxon>eudicotyledons</taxon>
        <taxon>Gunneridae</taxon>
        <taxon>Pentapetalae</taxon>
        <taxon>asterids</taxon>
        <taxon>lamiids</taxon>
        <taxon>Solanales</taxon>
        <taxon>Solanaceae</taxon>
        <taxon>Solanoideae</taxon>
        <taxon>Solaneae</taxon>
        <taxon>Solanum</taxon>
    </lineage>
</organism>
<proteinExistence type="predicted"/>
<keyword evidence="2" id="KW-1185">Reference proteome</keyword>
<dbReference type="PANTHER" id="PTHR48444">
    <property type="entry name" value="DNA TOPOISOMERASE 6 SUBUNIT B"/>
    <property type="match status" value="1"/>
</dbReference>
<dbReference type="InterPro" id="IPR036890">
    <property type="entry name" value="HATPase_C_sf"/>
</dbReference>
<accession>A0AAF0QSQ4</accession>